<dbReference type="Gene3D" id="3.40.50.720">
    <property type="entry name" value="NAD(P)-binding Rossmann-like Domain"/>
    <property type="match status" value="1"/>
</dbReference>
<dbReference type="InterPro" id="IPR008030">
    <property type="entry name" value="NmrA-like"/>
</dbReference>
<feature type="domain" description="NmrA-like" evidence="3">
    <location>
        <begin position="2"/>
        <end position="299"/>
    </location>
</feature>
<organism evidence="4 5">
    <name type="scientific">Diplodia corticola</name>
    <dbReference type="NCBI Taxonomy" id="236234"/>
    <lineage>
        <taxon>Eukaryota</taxon>
        <taxon>Fungi</taxon>
        <taxon>Dikarya</taxon>
        <taxon>Ascomycota</taxon>
        <taxon>Pezizomycotina</taxon>
        <taxon>Dothideomycetes</taxon>
        <taxon>Dothideomycetes incertae sedis</taxon>
        <taxon>Botryosphaeriales</taxon>
        <taxon>Botryosphaeriaceae</taxon>
        <taxon>Diplodia</taxon>
    </lineage>
</organism>
<dbReference type="SUPFAM" id="SSF51735">
    <property type="entry name" value="NAD(P)-binding Rossmann-fold domains"/>
    <property type="match status" value="1"/>
</dbReference>
<gene>
    <name evidence="4" type="ORF">BKCO1_5800044</name>
</gene>
<dbReference type="Pfam" id="PF05368">
    <property type="entry name" value="NmrA"/>
    <property type="match status" value="1"/>
</dbReference>
<accession>A0A1J9RQ56</accession>
<evidence type="ECO:0000256" key="2">
    <source>
        <dbReference type="ARBA" id="ARBA00022857"/>
    </source>
</evidence>
<sequence>MSKALLITGATGKQGGAVIDALIELKVDCTILAVTRDASSAGAQKLASKGSNVKLVQGNLDDAPALFTAAAEAAKPSPIAGVYSVQISMGKGVTKDSEIAQGNALIDEAIKHNVAHFVYSSVERGGDEASWSTPTPVPHFQSKQLIEQHLREATAPGTPGEAMAWTVLRPVAFMDNLAPGMPTKVFLTALRDTMQGKRTQWVAVHDIGRFAALAFANPDEWRNVAIGLAGEELSYDEMSERFQRATGSPVPSSYWFFGSALMYMVAELNTMITWFATDGYKADIAKCKQKNPQMLDLETWLRTKSDFETKSQ</sequence>
<dbReference type="GeneID" id="31017820"/>
<keyword evidence="2" id="KW-0521">NADP</keyword>
<evidence type="ECO:0000313" key="4">
    <source>
        <dbReference type="EMBL" id="OJD30591.1"/>
    </source>
</evidence>
<dbReference type="PANTHER" id="PTHR42748">
    <property type="entry name" value="NITROGEN METABOLITE REPRESSION PROTEIN NMRA FAMILY MEMBER"/>
    <property type="match status" value="1"/>
</dbReference>
<dbReference type="EMBL" id="MNUE01000058">
    <property type="protein sequence ID" value="OJD30591.1"/>
    <property type="molecule type" value="Genomic_DNA"/>
</dbReference>
<dbReference type="AlphaFoldDB" id="A0A1J9RQ56"/>
<comment type="caution">
    <text evidence="4">The sequence shown here is derived from an EMBL/GenBank/DDBJ whole genome shotgun (WGS) entry which is preliminary data.</text>
</comment>
<evidence type="ECO:0000256" key="1">
    <source>
        <dbReference type="ARBA" id="ARBA00006328"/>
    </source>
</evidence>
<dbReference type="STRING" id="236234.A0A1J9RQ56"/>
<comment type="similarity">
    <text evidence="1">Belongs to the NmrA-type oxidoreductase family.</text>
</comment>
<protein>
    <recommendedName>
        <fullName evidence="3">NmrA-like domain-containing protein</fullName>
    </recommendedName>
</protein>
<dbReference type="GO" id="GO:0005634">
    <property type="term" value="C:nucleus"/>
    <property type="evidence" value="ECO:0007669"/>
    <property type="project" value="TreeGrafter"/>
</dbReference>
<dbReference type="PANTHER" id="PTHR42748:SF25">
    <property type="entry name" value="NMRA FAMILY PROTEIN"/>
    <property type="match status" value="1"/>
</dbReference>
<dbReference type="OrthoDB" id="9997102at2759"/>
<dbReference type="InterPro" id="IPR051164">
    <property type="entry name" value="NmrA-like_oxidored"/>
</dbReference>
<keyword evidence="5" id="KW-1185">Reference proteome</keyword>
<reference evidence="4 5" key="1">
    <citation type="submission" date="2016-10" db="EMBL/GenBank/DDBJ databases">
        <title>Proteomics and genomics reveal pathogen-plant mechanisms compatible with a hemibiotrophic lifestyle of Diplodia corticola.</title>
        <authorList>
            <person name="Fernandes I."/>
            <person name="De Jonge R."/>
            <person name="Van De Peer Y."/>
            <person name="Devreese B."/>
            <person name="Alves A."/>
            <person name="Esteves A.C."/>
        </authorList>
    </citation>
    <scope>NUCLEOTIDE SEQUENCE [LARGE SCALE GENOMIC DNA]</scope>
    <source>
        <strain evidence="4 5">CBS 112549</strain>
    </source>
</reference>
<evidence type="ECO:0000313" key="5">
    <source>
        <dbReference type="Proteomes" id="UP000183809"/>
    </source>
</evidence>
<name>A0A1J9RQ56_9PEZI</name>
<proteinExistence type="inferred from homology"/>
<dbReference type="Gene3D" id="3.90.25.10">
    <property type="entry name" value="UDP-galactose 4-epimerase, domain 1"/>
    <property type="match status" value="1"/>
</dbReference>
<dbReference type="Proteomes" id="UP000183809">
    <property type="component" value="Unassembled WGS sequence"/>
</dbReference>
<evidence type="ECO:0000259" key="3">
    <source>
        <dbReference type="Pfam" id="PF05368"/>
    </source>
</evidence>
<dbReference type="RefSeq" id="XP_020126851.1">
    <property type="nucleotide sequence ID" value="XM_020277559.1"/>
</dbReference>
<dbReference type="InterPro" id="IPR036291">
    <property type="entry name" value="NAD(P)-bd_dom_sf"/>
</dbReference>